<protein>
    <submittedName>
        <fullName evidence="1">Uncharacterized protein</fullName>
    </submittedName>
</protein>
<reference evidence="1" key="1">
    <citation type="submission" date="2018-02" db="EMBL/GenBank/DDBJ databases">
        <title>Rhizophora mucronata_Transcriptome.</title>
        <authorList>
            <person name="Meera S.P."/>
            <person name="Sreeshan A."/>
            <person name="Augustine A."/>
        </authorList>
    </citation>
    <scope>NUCLEOTIDE SEQUENCE</scope>
    <source>
        <tissue evidence="1">Leaf</tissue>
    </source>
</reference>
<dbReference type="AlphaFoldDB" id="A0A2P2PS14"/>
<evidence type="ECO:0000313" key="1">
    <source>
        <dbReference type="EMBL" id="MBX57439.1"/>
    </source>
</evidence>
<organism evidence="1">
    <name type="scientific">Rhizophora mucronata</name>
    <name type="common">Asiatic mangrove</name>
    <dbReference type="NCBI Taxonomy" id="61149"/>
    <lineage>
        <taxon>Eukaryota</taxon>
        <taxon>Viridiplantae</taxon>
        <taxon>Streptophyta</taxon>
        <taxon>Embryophyta</taxon>
        <taxon>Tracheophyta</taxon>
        <taxon>Spermatophyta</taxon>
        <taxon>Magnoliopsida</taxon>
        <taxon>eudicotyledons</taxon>
        <taxon>Gunneridae</taxon>
        <taxon>Pentapetalae</taxon>
        <taxon>rosids</taxon>
        <taxon>fabids</taxon>
        <taxon>Malpighiales</taxon>
        <taxon>Rhizophoraceae</taxon>
        <taxon>Rhizophora</taxon>
    </lineage>
</organism>
<dbReference type="EMBL" id="GGEC01076955">
    <property type="protein sequence ID" value="MBX57439.1"/>
    <property type="molecule type" value="Transcribed_RNA"/>
</dbReference>
<name>A0A2P2PS14_RHIMU</name>
<accession>A0A2P2PS14</accession>
<proteinExistence type="predicted"/>
<sequence length="45" mass="5270">MLITNRSSLVVSTSFRATILDVRLLASRRVTWSTCFFFLEWQIFG</sequence>